<feature type="signal peptide" evidence="1">
    <location>
        <begin position="1"/>
        <end position="22"/>
    </location>
</feature>
<accession>A0ABP5E2V5</accession>
<name>A0ABP5E2V5_9ACTN</name>
<dbReference type="InterPro" id="IPR036691">
    <property type="entry name" value="Endo/exonu/phosph_ase_sf"/>
</dbReference>
<gene>
    <name evidence="3" type="ORF">GCM10009799_14630</name>
</gene>
<dbReference type="InterPro" id="IPR001229">
    <property type="entry name" value="Jacalin-like_lectin_dom"/>
</dbReference>
<dbReference type="Gene3D" id="2.100.10.30">
    <property type="entry name" value="Jacalin-like lectin domain"/>
    <property type="match status" value="1"/>
</dbReference>
<evidence type="ECO:0000313" key="4">
    <source>
        <dbReference type="Proteomes" id="UP001501585"/>
    </source>
</evidence>
<feature type="chain" id="PRO_5045666615" evidence="1">
    <location>
        <begin position="23"/>
        <end position="441"/>
    </location>
</feature>
<keyword evidence="1" id="KW-0732">Signal</keyword>
<dbReference type="SUPFAM" id="SSF51101">
    <property type="entry name" value="Mannose-binding lectins"/>
    <property type="match status" value="1"/>
</dbReference>
<dbReference type="Proteomes" id="UP001501585">
    <property type="component" value="Unassembled WGS sequence"/>
</dbReference>
<dbReference type="Pfam" id="PF22669">
    <property type="entry name" value="Exo_endo_phos2"/>
    <property type="match status" value="1"/>
</dbReference>
<dbReference type="InterPro" id="IPR038772">
    <property type="entry name" value="Sph/SMPD2-like"/>
</dbReference>
<organism evidence="3 4">
    <name type="scientific">Nocardiopsis rhodophaea</name>
    <dbReference type="NCBI Taxonomy" id="280238"/>
    <lineage>
        <taxon>Bacteria</taxon>
        <taxon>Bacillati</taxon>
        <taxon>Actinomycetota</taxon>
        <taxon>Actinomycetes</taxon>
        <taxon>Streptosporangiales</taxon>
        <taxon>Nocardiopsidaceae</taxon>
        <taxon>Nocardiopsis</taxon>
    </lineage>
</organism>
<dbReference type="SUPFAM" id="SSF56219">
    <property type="entry name" value="DNase I-like"/>
    <property type="match status" value="1"/>
</dbReference>
<dbReference type="PANTHER" id="PTHR16320">
    <property type="entry name" value="SPHINGOMYELINASE FAMILY MEMBER"/>
    <property type="match status" value="1"/>
</dbReference>
<protein>
    <submittedName>
        <fullName evidence="3">Jacalin-like lectin</fullName>
    </submittedName>
</protein>
<feature type="domain" description="Jacalin-type lectin" evidence="2">
    <location>
        <begin position="300"/>
        <end position="439"/>
    </location>
</feature>
<evidence type="ECO:0000259" key="2">
    <source>
        <dbReference type="PROSITE" id="PS51752"/>
    </source>
</evidence>
<evidence type="ECO:0000256" key="1">
    <source>
        <dbReference type="SAM" id="SignalP"/>
    </source>
</evidence>
<dbReference type="InterPro" id="IPR000300">
    <property type="entry name" value="IPPc"/>
</dbReference>
<dbReference type="CDD" id="cd09615">
    <property type="entry name" value="Jacalin_EEP"/>
    <property type="match status" value="1"/>
</dbReference>
<keyword evidence="4" id="KW-1185">Reference proteome</keyword>
<dbReference type="Pfam" id="PF01419">
    <property type="entry name" value="Jacalin"/>
    <property type="match status" value="1"/>
</dbReference>
<sequence>MSRSLAVGAAVLLLLAPLPALASTPSPAEAAHGGRFSVLTYNIAGLPEIGTDENPSVNTPIIGERIGAYDIVHVQEDFNHHAALYEADDHPHRTPTSGGVPFGDGLNTLSTYPYSDFERVRWDECNGVDCLTPKGFTFSRIRLAEGVYLDLYNLHTNAGVTSADLAARRSNITQLSEYIQRNSRDNAVVVMGDTNTRYTRAEDNIRELVDANGLTDAWVATERAGRRPAAGDPALVCDPDALVDDCEVVDKVLFRGNVFIDLELTGYANDHADFLDGAGEMLSDHFPHTAEFSWTTDDAVQMSDPTGGPHGTPFTDVARIAAGARPTALTLRAGSRIDAVGMRYADGTRTAHGGTGGTAAELSLETGENLASVTLSTGKKNGHTRVFSAEFRTDRGRTLAVGTPTTDTVTYTAPVGWRIAGFHGRSGDEVDKLGLIYTPIA</sequence>
<dbReference type="EMBL" id="BAAAPC010000005">
    <property type="protein sequence ID" value="GAA1989890.1"/>
    <property type="molecule type" value="Genomic_DNA"/>
</dbReference>
<dbReference type="PROSITE" id="PS51752">
    <property type="entry name" value="JACALIN_LECTIN"/>
    <property type="match status" value="1"/>
</dbReference>
<dbReference type="SMART" id="SM00915">
    <property type="entry name" value="Jacalin"/>
    <property type="match status" value="1"/>
</dbReference>
<dbReference type="PANTHER" id="PTHR16320:SF1">
    <property type="entry name" value="SPHINGOMYELINASE DDB_G0288017"/>
    <property type="match status" value="1"/>
</dbReference>
<dbReference type="Gene3D" id="3.60.10.10">
    <property type="entry name" value="Endonuclease/exonuclease/phosphatase"/>
    <property type="match status" value="1"/>
</dbReference>
<comment type="caution">
    <text evidence="3">The sequence shown here is derived from an EMBL/GenBank/DDBJ whole genome shotgun (WGS) entry which is preliminary data.</text>
</comment>
<reference evidence="4" key="1">
    <citation type="journal article" date="2019" name="Int. J. Syst. Evol. Microbiol.">
        <title>The Global Catalogue of Microorganisms (GCM) 10K type strain sequencing project: providing services to taxonomists for standard genome sequencing and annotation.</title>
        <authorList>
            <consortium name="The Broad Institute Genomics Platform"/>
            <consortium name="The Broad Institute Genome Sequencing Center for Infectious Disease"/>
            <person name="Wu L."/>
            <person name="Ma J."/>
        </authorList>
    </citation>
    <scope>NUCLEOTIDE SEQUENCE [LARGE SCALE GENOMIC DNA]</scope>
    <source>
        <strain evidence="4">JCM 15313</strain>
    </source>
</reference>
<proteinExistence type="predicted"/>
<dbReference type="RefSeq" id="WP_344161038.1">
    <property type="nucleotide sequence ID" value="NZ_BAAAPC010000005.1"/>
</dbReference>
<dbReference type="InterPro" id="IPR036404">
    <property type="entry name" value="Jacalin-like_lectin_dom_sf"/>
</dbReference>
<evidence type="ECO:0000313" key="3">
    <source>
        <dbReference type="EMBL" id="GAA1989890.1"/>
    </source>
</evidence>